<name>A0A0E9VV69_ANGAN</name>
<reference evidence="1" key="2">
    <citation type="journal article" date="2015" name="Fish Shellfish Immunol.">
        <title>Early steps in the European eel (Anguilla anguilla)-Vibrio vulnificus interaction in the gills: Role of the RtxA13 toxin.</title>
        <authorList>
            <person name="Callol A."/>
            <person name="Pajuelo D."/>
            <person name="Ebbesson L."/>
            <person name="Teles M."/>
            <person name="MacKenzie S."/>
            <person name="Amaro C."/>
        </authorList>
    </citation>
    <scope>NUCLEOTIDE SEQUENCE</scope>
</reference>
<dbReference type="EMBL" id="GBXM01026611">
    <property type="protein sequence ID" value="JAH81966.1"/>
    <property type="molecule type" value="Transcribed_RNA"/>
</dbReference>
<evidence type="ECO:0000313" key="1">
    <source>
        <dbReference type="EMBL" id="JAH81966.1"/>
    </source>
</evidence>
<proteinExistence type="predicted"/>
<accession>A0A0E9VV69</accession>
<dbReference type="AlphaFoldDB" id="A0A0E9VV69"/>
<protein>
    <submittedName>
        <fullName evidence="1">Uncharacterized protein</fullName>
    </submittedName>
</protein>
<sequence>MLHNSVFISHCILGENKYKQKYIFISIFIYLERLRARRVKRNIPLKIEEKVIGRKRRTNGEMGHLALVL</sequence>
<reference evidence="1" key="1">
    <citation type="submission" date="2014-11" db="EMBL/GenBank/DDBJ databases">
        <authorList>
            <person name="Amaro Gonzalez C."/>
        </authorList>
    </citation>
    <scope>NUCLEOTIDE SEQUENCE</scope>
</reference>
<organism evidence="1">
    <name type="scientific">Anguilla anguilla</name>
    <name type="common">European freshwater eel</name>
    <name type="synonym">Muraena anguilla</name>
    <dbReference type="NCBI Taxonomy" id="7936"/>
    <lineage>
        <taxon>Eukaryota</taxon>
        <taxon>Metazoa</taxon>
        <taxon>Chordata</taxon>
        <taxon>Craniata</taxon>
        <taxon>Vertebrata</taxon>
        <taxon>Euteleostomi</taxon>
        <taxon>Actinopterygii</taxon>
        <taxon>Neopterygii</taxon>
        <taxon>Teleostei</taxon>
        <taxon>Anguilliformes</taxon>
        <taxon>Anguillidae</taxon>
        <taxon>Anguilla</taxon>
    </lineage>
</organism>